<organism evidence="2 3">
    <name type="scientific">Thermomonospora echinospora</name>
    <dbReference type="NCBI Taxonomy" id="1992"/>
    <lineage>
        <taxon>Bacteria</taxon>
        <taxon>Bacillati</taxon>
        <taxon>Actinomycetota</taxon>
        <taxon>Actinomycetes</taxon>
        <taxon>Streptosporangiales</taxon>
        <taxon>Thermomonosporaceae</taxon>
        <taxon>Thermomonospora</taxon>
    </lineage>
</organism>
<protein>
    <recommendedName>
        <fullName evidence="4">Alpha-L-rhamnosidase</fullName>
    </recommendedName>
</protein>
<name>A0A1H6E765_9ACTN</name>
<gene>
    <name evidence="2" type="ORF">SAMN04489712_13515</name>
</gene>
<keyword evidence="1" id="KW-0732">Signal</keyword>
<dbReference type="Pfam" id="PF17132">
    <property type="entry name" value="Glyco_hydro_106"/>
    <property type="match status" value="1"/>
</dbReference>
<dbReference type="PANTHER" id="PTHR36848">
    <property type="entry name" value="DNA-BINDING PROTEIN (PUTATIVE SECRETED PROTEIN)-RELATED"/>
    <property type="match status" value="1"/>
</dbReference>
<dbReference type="Gene3D" id="2.60.120.260">
    <property type="entry name" value="Galactose-binding domain-like"/>
    <property type="match status" value="1"/>
</dbReference>
<dbReference type="InterPro" id="IPR008979">
    <property type="entry name" value="Galactose-bd-like_sf"/>
</dbReference>
<evidence type="ECO:0008006" key="4">
    <source>
        <dbReference type="Google" id="ProtNLM"/>
    </source>
</evidence>
<feature type="signal peptide" evidence="1">
    <location>
        <begin position="1"/>
        <end position="31"/>
    </location>
</feature>
<accession>A0A1H6E765</accession>
<proteinExistence type="predicted"/>
<dbReference type="PANTHER" id="PTHR36848:SF2">
    <property type="entry name" value="SECRETED PROTEIN"/>
    <property type="match status" value="1"/>
</dbReference>
<dbReference type="SUPFAM" id="SSF49785">
    <property type="entry name" value="Galactose-binding domain-like"/>
    <property type="match status" value="1"/>
</dbReference>
<sequence length="963" mass="104044">MPPTPRMRRATAVLVPMLAAAFLAPSGTASAAPSPPFGPTFARQFAAPPADARPRVRYWWPCGDITPAAIDAEVKQIADHGFGAAEIQCMFTTDPARYGWGGPVLTQRLEQAVEAGRRYGVDIDLTVGPSWPLVVPGLTPDSPQAAQEIAYGRQVVEGGSTYTGPVPAAPEPRAGVTRQTLVALQAVRCVGSCTAAKPVKLDKSTLVDLTGSVRDGAVTWTAPAAGQWLLLGYWQRGTGQASVSGQAVSGEAAYVADHFSSAGTGAATGYWDSRVLTPKLRRLLKSNGGDLFEDSLELDSALHWTWDLPDRFQDLRGYSLRENLPMLFIDRIHRQYTPVTPDDTPDFEFTDGSGARIRDDYYRTLTDLYISEHVKPLKKWANALGLRLRAQPYGTTIDTPTVDTALDVPETESLGFSPDYTDEPFRWISDGAVHLSGKKVYSLECCGTLDNAYAQTWPQMLKHFNAAFAHGVNQIVYHGLATEQGMGAPWPGFSPFTVQGGNGFSEAWGPRQPTWDDTDEITGWTARMQYVLRQGRPSVDLAVYRQSYGHAVQEPAGAAGFTYDFTGPDQLEGLRVRDRRLAPDGPAYRALILDRQPTLPVKAARQILAHARGGLPVVIVGTPPSRTPGADTTGRQDTELAGLIRQLLAQPSVRRIADQSALSSALKDLGVRAAAEESGTSGLATVRRATSGGQLYYLHNPTSSPVSTQLSLEGDGRPYALDAWSGKITPTGRYQADQSRVTVPVDLVPGGSTVIALGGGRERHVTDTSGGEIVSGGDGLLLRASTAGTYTVTLDDGRRVQATVPGVDAGQTLTDWALSVEDWHRGADGRREVTRHELDLHGLKPWSEIPELQNVSGIGIYRTTVRLGRADGAYLDLGEVTDTFEVTVNGRVLPPADQVARRIDLAGHVRPGTNTIMVRVATTLRNRLRVTEGFPLQAQQPRQRYGLVGPVRLVPYRQVAIQD</sequence>
<dbReference type="EMBL" id="FNVO01000035">
    <property type="protein sequence ID" value="SEG92735.1"/>
    <property type="molecule type" value="Genomic_DNA"/>
</dbReference>
<evidence type="ECO:0000313" key="2">
    <source>
        <dbReference type="EMBL" id="SEG92735.1"/>
    </source>
</evidence>
<evidence type="ECO:0000313" key="3">
    <source>
        <dbReference type="Proteomes" id="UP000236723"/>
    </source>
</evidence>
<dbReference type="AlphaFoldDB" id="A0A1H6E765"/>
<feature type="chain" id="PRO_5009296613" description="Alpha-L-rhamnosidase" evidence="1">
    <location>
        <begin position="32"/>
        <end position="963"/>
    </location>
</feature>
<dbReference type="RefSeq" id="WP_103944499.1">
    <property type="nucleotide sequence ID" value="NZ_FNVO01000035.1"/>
</dbReference>
<keyword evidence="3" id="KW-1185">Reference proteome</keyword>
<evidence type="ECO:0000256" key="1">
    <source>
        <dbReference type="SAM" id="SignalP"/>
    </source>
</evidence>
<dbReference type="Proteomes" id="UP000236723">
    <property type="component" value="Unassembled WGS sequence"/>
</dbReference>
<reference evidence="3" key="1">
    <citation type="submission" date="2016-10" db="EMBL/GenBank/DDBJ databases">
        <authorList>
            <person name="Varghese N."/>
            <person name="Submissions S."/>
        </authorList>
    </citation>
    <scope>NUCLEOTIDE SEQUENCE [LARGE SCALE GENOMIC DNA]</scope>
    <source>
        <strain evidence="3">DSM 43163</strain>
    </source>
</reference>
<dbReference type="OrthoDB" id="9761519at2"/>
<dbReference type="InterPro" id="IPR053161">
    <property type="entry name" value="Ulvan_degrading_GH"/>
</dbReference>